<name>A0A0S2F5A9_LYSAN</name>
<proteinExistence type="predicted"/>
<evidence type="ECO:0000313" key="3">
    <source>
        <dbReference type="Proteomes" id="UP000060787"/>
    </source>
</evidence>
<dbReference type="EMBL" id="CP011129">
    <property type="protein sequence ID" value="ALN78708.1"/>
    <property type="molecule type" value="Genomic_DNA"/>
</dbReference>
<accession>A0A0S2F5A9</accession>
<evidence type="ECO:0000313" key="2">
    <source>
        <dbReference type="EMBL" id="ALN78708.1"/>
    </source>
</evidence>
<dbReference type="KEGG" id="lab:LA76x_0547"/>
<protein>
    <recommendedName>
        <fullName evidence="4">Transmembrane protein</fullName>
    </recommendedName>
</protein>
<evidence type="ECO:0008006" key="4">
    <source>
        <dbReference type="Google" id="ProtNLM"/>
    </source>
</evidence>
<dbReference type="RefSeq" id="WP_057916469.1">
    <property type="nucleotide sequence ID" value="NZ_CP011129.1"/>
</dbReference>
<feature type="transmembrane region" description="Helical" evidence="1">
    <location>
        <begin position="52"/>
        <end position="72"/>
    </location>
</feature>
<dbReference type="PATRIC" id="fig|84531.8.peg.573"/>
<dbReference type="AlphaFoldDB" id="A0A0S2F5A9"/>
<gene>
    <name evidence="2" type="ORF">LA76x_0547</name>
</gene>
<keyword evidence="1" id="KW-1133">Transmembrane helix</keyword>
<keyword evidence="1" id="KW-0812">Transmembrane</keyword>
<dbReference type="eggNOG" id="ENOG503140Q">
    <property type="taxonomic scope" value="Bacteria"/>
</dbReference>
<dbReference type="Proteomes" id="UP000060787">
    <property type="component" value="Chromosome"/>
</dbReference>
<reference evidence="2 3" key="1">
    <citation type="journal article" date="2015" name="BMC Genomics">
        <title>Comparative genomics and metabolic profiling of the genus Lysobacter.</title>
        <authorList>
            <person name="de Bruijn I."/>
            <person name="Cheng X."/>
            <person name="de Jager V."/>
            <person name="Exposito R.G."/>
            <person name="Watrous J."/>
            <person name="Patel N."/>
            <person name="Postma J."/>
            <person name="Dorrestein P.C."/>
            <person name="Kobayashi D."/>
            <person name="Raaijmakers J.M."/>
        </authorList>
    </citation>
    <scope>NUCLEOTIDE SEQUENCE [LARGE SCALE GENOMIC DNA]</scope>
    <source>
        <strain evidence="2 3">76</strain>
    </source>
</reference>
<organism evidence="2 3">
    <name type="scientific">Lysobacter antibioticus</name>
    <dbReference type="NCBI Taxonomy" id="84531"/>
    <lineage>
        <taxon>Bacteria</taxon>
        <taxon>Pseudomonadati</taxon>
        <taxon>Pseudomonadota</taxon>
        <taxon>Gammaproteobacteria</taxon>
        <taxon>Lysobacterales</taxon>
        <taxon>Lysobacteraceae</taxon>
        <taxon>Lysobacter</taxon>
    </lineage>
</organism>
<sequence length="126" mass="13135">MQIPYLIAAILAAVTGLVHSVLGEILIFRHLRNGSLVPALAAPPLRVRNVRIIWATWHLATLFGWAFAGVLLQLALGRPMSAQLAISAIVFAYLGGAVLVLVGTKGRHPGWVALAAVAALTAASAA</sequence>
<feature type="transmembrane region" description="Helical" evidence="1">
    <location>
        <begin position="84"/>
        <end position="102"/>
    </location>
</feature>
<keyword evidence="3" id="KW-1185">Reference proteome</keyword>
<evidence type="ECO:0000256" key="1">
    <source>
        <dbReference type="SAM" id="Phobius"/>
    </source>
</evidence>
<keyword evidence="1" id="KW-0472">Membrane</keyword>